<feature type="compositionally biased region" description="Basic residues" evidence="1">
    <location>
        <begin position="36"/>
        <end position="47"/>
    </location>
</feature>
<reference evidence="2" key="1">
    <citation type="submission" date="2020-08" db="EMBL/GenBank/DDBJ databases">
        <title>Multicomponent nature underlies the extraordinary mechanical properties of spider dragline silk.</title>
        <authorList>
            <person name="Kono N."/>
            <person name="Nakamura H."/>
            <person name="Mori M."/>
            <person name="Yoshida Y."/>
            <person name="Ohtoshi R."/>
            <person name="Malay A.D."/>
            <person name="Moran D.A.P."/>
            <person name="Tomita M."/>
            <person name="Numata K."/>
            <person name="Arakawa K."/>
        </authorList>
    </citation>
    <scope>NUCLEOTIDE SEQUENCE</scope>
</reference>
<evidence type="ECO:0000313" key="2">
    <source>
        <dbReference type="EMBL" id="GFY73542.1"/>
    </source>
</evidence>
<protein>
    <submittedName>
        <fullName evidence="2">Uncharacterized protein</fullName>
    </submittedName>
</protein>
<feature type="region of interest" description="Disordered" evidence="1">
    <location>
        <begin position="27"/>
        <end position="48"/>
    </location>
</feature>
<accession>A0A8X6YKA4</accession>
<organism evidence="2 3">
    <name type="scientific">Trichonephila inaurata madagascariensis</name>
    <dbReference type="NCBI Taxonomy" id="2747483"/>
    <lineage>
        <taxon>Eukaryota</taxon>
        <taxon>Metazoa</taxon>
        <taxon>Ecdysozoa</taxon>
        <taxon>Arthropoda</taxon>
        <taxon>Chelicerata</taxon>
        <taxon>Arachnida</taxon>
        <taxon>Araneae</taxon>
        <taxon>Araneomorphae</taxon>
        <taxon>Entelegynae</taxon>
        <taxon>Araneoidea</taxon>
        <taxon>Nephilidae</taxon>
        <taxon>Trichonephila</taxon>
        <taxon>Trichonephila inaurata</taxon>
    </lineage>
</organism>
<proteinExistence type="predicted"/>
<name>A0A8X6YKA4_9ARAC</name>
<keyword evidence="3" id="KW-1185">Reference proteome</keyword>
<dbReference type="Proteomes" id="UP000886998">
    <property type="component" value="Unassembled WGS sequence"/>
</dbReference>
<dbReference type="AlphaFoldDB" id="A0A8X6YKA4"/>
<comment type="caution">
    <text evidence="2">The sequence shown here is derived from an EMBL/GenBank/DDBJ whole genome shotgun (WGS) entry which is preliminary data.</text>
</comment>
<gene>
    <name evidence="2" type="ORF">TNIN_61831</name>
</gene>
<dbReference type="EMBL" id="BMAV01020168">
    <property type="protein sequence ID" value="GFY73542.1"/>
    <property type="molecule type" value="Genomic_DNA"/>
</dbReference>
<evidence type="ECO:0000313" key="3">
    <source>
        <dbReference type="Proteomes" id="UP000886998"/>
    </source>
</evidence>
<evidence type="ECO:0000256" key="1">
    <source>
        <dbReference type="SAM" id="MobiDB-lite"/>
    </source>
</evidence>
<sequence>MSGGATFPLGRKNRLSRKTISKTYLPFRTSSYGGSRRTRSRKRRSRTGRIYGKEEGRLYIVHADTNYLCAKQVVNVDFEEPGVVREGLELGRSTARKKAGFILSTLTRTTFVPNE</sequence>